<evidence type="ECO:0000313" key="2">
    <source>
        <dbReference type="Proteomes" id="UP001055439"/>
    </source>
</evidence>
<sequence length="181" mass="20867">MGSQKTSQPLRWSSLSHCRAWTMDKELDFGPEALHFVHSVVYGETVFWVTKLALYVVAFDMKMASTQIIEVPKEARINYADKIEIGKWEGKQLCLIYCYGFSWMFSMWKLRKTSDGAPRWAKLHEISMASIGLRRVGQVSSMFLSEAATTTQLVFTICDVVHGYSIKDGEDWHRWDAITQR</sequence>
<dbReference type="AlphaFoldDB" id="A0A9E7F9Y1"/>
<organism evidence="1 2">
    <name type="scientific">Musa troglodytarum</name>
    <name type="common">fe'i banana</name>
    <dbReference type="NCBI Taxonomy" id="320322"/>
    <lineage>
        <taxon>Eukaryota</taxon>
        <taxon>Viridiplantae</taxon>
        <taxon>Streptophyta</taxon>
        <taxon>Embryophyta</taxon>
        <taxon>Tracheophyta</taxon>
        <taxon>Spermatophyta</taxon>
        <taxon>Magnoliopsida</taxon>
        <taxon>Liliopsida</taxon>
        <taxon>Zingiberales</taxon>
        <taxon>Musaceae</taxon>
        <taxon>Musa</taxon>
    </lineage>
</organism>
<accession>A0A9E7F9Y1</accession>
<dbReference type="OrthoDB" id="1433187at2759"/>
<dbReference type="Proteomes" id="UP001055439">
    <property type="component" value="Chromosome 3"/>
</dbReference>
<protein>
    <submittedName>
        <fullName evidence="1">Uncharacterized protein</fullName>
    </submittedName>
</protein>
<name>A0A9E7F9Y1_9LILI</name>
<gene>
    <name evidence="1" type="ORF">MUK42_00163</name>
</gene>
<keyword evidence="2" id="KW-1185">Reference proteome</keyword>
<evidence type="ECO:0000313" key="1">
    <source>
        <dbReference type="EMBL" id="URD91643.1"/>
    </source>
</evidence>
<proteinExistence type="predicted"/>
<dbReference type="EMBL" id="CP097505">
    <property type="protein sequence ID" value="URD91643.1"/>
    <property type="molecule type" value="Genomic_DNA"/>
</dbReference>
<reference evidence="1" key="1">
    <citation type="submission" date="2022-05" db="EMBL/GenBank/DDBJ databases">
        <title>The Musa troglodytarum L. genome provides insights into the mechanism of non-climacteric behaviour and enrichment of carotenoids.</title>
        <authorList>
            <person name="Wang J."/>
        </authorList>
    </citation>
    <scope>NUCLEOTIDE SEQUENCE</scope>
    <source>
        <tissue evidence="1">Leaf</tissue>
    </source>
</reference>